<evidence type="ECO:0000256" key="7">
    <source>
        <dbReference type="ARBA" id="ARBA00023170"/>
    </source>
</evidence>
<evidence type="ECO:0000313" key="11">
    <source>
        <dbReference type="Proteomes" id="UP000786811"/>
    </source>
</evidence>
<gene>
    <name evidence="10" type="ORF">HICCMSTLAB_LOCUS1463</name>
</gene>
<comment type="caution">
    <text evidence="10">The sequence shown here is derived from an EMBL/GenBank/DDBJ whole genome shotgun (WGS) entry which is preliminary data.</text>
</comment>
<protein>
    <submittedName>
        <fullName evidence="10">Olfactory receptor 227</fullName>
    </submittedName>
</protein>
<dbReference type="GO" id="GO:0005886">
    <property type="term" value="C:plasma membrane"/>
    <property type="evidence" value="ECO:0007669"/>
    <property type="project" value="TreeGrafter"/>
</dbReference>
<keyword evidence="6 9" id="KW-0472">Membrane</keyword>
<evidence type="ECO:0000256" key="8">
    <source>
        <dbReference type="ARBA" id="ARBA00023224"/>
    </source>
</evidence>
<dbReference type="EMBL" id="CAJNRD030001116">
    <property type="protein sequence ID" value="CAG5075309.1"/>
    <property type="molecule type" value="Genomic_DNA"/>
</dbReference>
<dbReference type="InterPro" id="IPR004117">
    <property type="entry name" value="7tm6_olfct_rcpt"/>
</dbReference>
<feature type="transmembrane region" description="Helical" evidence="9">
    <location>
        <begin position="151"/>
        <end position="177"/>
    </location>
</feature>
<dbReference type="GO" id="GO:0004984">
    <property type="term" value="F:olfactory receptor activity"/>
    <property type="evidence" value="ECO:0007669"/>
    <property type="project" value="InterPro"/>
</dbReference>
<accession>A0A8J2H3P7</accession>
<evidence type="ECO:0000256" key="2">
    <source>
        <dbReference type="ARBA" id="ARBA00022606"/>
    </source>
</evidence>
<evidence type="ECO:0000256" key="4">
    <source>
        <dbReference type="ARBA" id="ARBA00022725"/>
    </source>
</evidence>
<dbReference type="GO" id="GO:0007165">
    <property type="term" value="P:signal transduction"/>
    <property type="evidence" value="ECO:0007669"/>
    <property type="project" value="UniProtKB-KW"/>
</dbReference>
<name>A0A8J2H3P7_COTCN</name>
<proteinExistence type="predicted"/>
<evidence type="ECO:0000256" key="9">
    <source>
        <dbReference type="SAM" id="Phobius"/>
    </source>
</evidence>
<reference evidence="10" key="1">
    <citation type="submission" date="2021-04" db="EMBL/GenBank/DDBJ databases">
        <authorList>
            <person name="Chebbi M.A.C M."/>
        </authorList>
    </citation>
    <scope>NUCLEOTIDE SEQUENCE</scope>
</reference>
<dbReference type="GO" id="GO:0005549">
    <property type="term" value="F:odorant binding"/>
    <property type="evidence" value="ECO:0007669"/>
    <property type="project" value="InterPro"/>
</dbReference>
<dbReference type="PANTHER" id="PTHR21137">
    <property type="entry name" value="ODORANT RECEPTOR"/>
    <property type="match status" value="1"/>
</dbReference>
<evidence type="ECO:0000256" key="1">
    <source>
        <dbReference type="ARBA" id="ARBA00004141"/>
    </source>
</evidence>
<keyword evidence="8" id="KW-0807">Transducer</keyword>
<evidence type="ECO:0000313" key="10">
    <source>
        <dbReference type="EMBL" id="CAG5075309.1"/>
    </source>
</evidence>
<feature type="transmembrane region" description="Helical" evidence="9">
    <location>
        <begin position="65"/>
        <end position="86"/>
    </location>
</feature>
<evidence type="ECO:0000256" key="5">
    <source>
        <dbReference type="ARBA" id="ARBA00022989"/>
    </source>
</evidence>
<feature type="non-terminal residue" evidence="10">
    <location>
        <position position="277"/>
    </location>
</feature>
<sequence length="277" mass="32004">MIMNFTSFIEPNQSGSRVSEQELNNKLFEWAIGLHRKALKISGLWLYPKSTKWYIKILMDLQSPFFAASVIVFFSTPEIFALIRVWSDLTLVVDNFLSFIPVFSGQIKLLVLWTKRKAISRIINLIENDYLELKNDSERKIMIKYARIAKIMMVCGVANISYSIIVFHGSVAFGFLFRTITNLTDIPTHLISTQSVYPFDITVGYRCLIIRILHVILCFITGFYYTEIDVFFGISILHSCGQLKVLAKEINYLTDSCQSSMIKILLKNIVLRHYRII</sequence>
<keyword evidence="4" id="KW-0552">Olfaction</keyword>
<evidence type="ECO:0000256" key="6">
    <source>
        <dbReference type="ARBA" id="ARBA00023136"/>
    </source>
</evidence>
<dbReference type="PANTHER" id="PTHR21137:SF26">
    <property type="entry name" value="ODORANT RECEPTOR 10A-RELATED"/>
    <property type="match status" value="1"/>
</dbReference>
<dbReference type="Proteomes" id="UP000786811">
    <property type="component" value="Unassembled WGS sequence"/>
</dbReference>
<evidence type="ECO:0000256" key="3">
    <source>
        <dbReference type="ARBA" id="ARBA00022692"/>
    </source>
</evidence>
<dbReference type="OrthoDB" id="7634903at2759"/>
<keyword evidence="7 10" id="KW-0675">Receptor</keyword>
<keyword evidence="5 9" id="KW-1133">Transmembrane helix</keyword>
<dbReference type="AlphaFoldDB" id="A0A8J2H3P7"/>
<organism evidence="10 11">
    <name type="scientific">Cotesia congregata</name>
    <name type="common">Parasitoid wasp</name>
    <name type="synonym">Apanteles congregatus</name>
    <dbReference type="NCBI Taxonomy" id="51543"/>
    <lineage>
        <taxon>Eukaryota</taxon>
        <taxon>Metazoa</taxon>
        <taxon>Ecdysozoa</taxon>
        <taxon>Arthropoda</taxon>
        <taxon>Hexapoda</taxon>
        <taxon>Insecta</taxon>
        <taxon>Pterygota</taxon>
        <taxon>Neoptera</taxon>
        <taxon>Endopterygota</taxon>
        <taxon>Hymenoptera</taxon>
        <taxon>Apocrita</taxon>
        <taxon>Ichneumonoidea</taxon>
        <taxon>Braconidae</taxon>
        <taxon>Microgastrinae</taxon>
        <taxon>Cotesia</taxon>
    </lineage>
</organism>
<keyword evidence="3 9" id="KW-0812">Transmembrane</keyword>
<keyword evidence="2" id="KW-0716">Sensory transduction</keyword>
<comment type="subcellular location">
    <subcellularLocation>
        <location evidence="1">Membrane</location>
        <topology evidence="1">Multi-pass membrane protein</topology>
    </subcellularLocation>
</comment>
<feature type="transmembrane region" description="Helical" evidence="9">
    <location>
        <begin position="92"/>
        <end position="113"/>
    </location>
</feature>
<feature type="transmembrane region" description="Helical" evidence="9">
    <location>
        <begin position="203"/>
        <end position="225"/>
    </location>
</feature>
<dbReference type="Pfam" id="PF02949">
    <property type="entry name" value="7tm_6"/>
    <property type="match status" value="1"/>
</dbReference>
<keyword evidence="11" id="KW-1185">Reference proteome</keyword>